<evidence type="ECO:0000313" key="10">
    <source>
        <dbReference type="Proteomes" id="UP000014500"/>
    </source>
</evidence>
<comment type="similarity">
    <text evidence="1 5">Belongs to the TUBGCP family.</text>
</comment>
<evidence type="ECO:0000256" key="5">
    <source>
        <dbReference type="RuleBase" id="RU363050"/>
    </source>
</evidence>
<evidence type="ECO:0000259" key="7">
    <source>
        <dbReference type="Pfam" id="PF04130"/>
    </source>
</evidence>
<dbReference type="CDD" id="cd22572">
    <property type="entry name" value="GCP5_NTD"/>
    <property type="match status" value="1"/>
</dbReference>
<dbReference type="GO" id="GO:0007020">
    <property type="term" value="P:microtubule nucleation"/>
    <property type="evidence" value="ECO:0007669"/>
    <property type="project" value="InterPro"/>
</dbReference>
<dbReference type="STRING" id="126957.T1JKX1"/>
<dbReference type="GO" id="GO:0051321">
    <property type="term" value="P:meiotic cell cycle"/>
    <property type="evidence" value="ECO:0007669"/>
    <property type="project" value="TreeGrafter"/>
</dbReference>
<proteinExistence type="inferred from homology"/>
<dbReference type="GO" id="GO:0031122">
    <property type="term" value="P:cytoplasmic microtubule organization"/>
    <property type="evidence" value="ECO:0007669"/>
    <property type="project" value="TreeGrafter"/>
</dbReference>
<protein>
    <recommendedName>
        <fullName evidence="5">Gamma-tubulin complex component</fullName>
    </recommendedName>
</protein>
<dbReference type="Pfam" id="PF17681">
    <property type="entry name" value="GCP_N_terminal"/>
    <property type="match status" value="1"/>
</dbReference>
<name>T1JKX1_STRMM</name>
<evidence type="ECO:0000259" key="8">
    <source>
        <dbReference type="Pfam" id="PF17681"/>
    </source>
</evidence>
<dbReference type="AlphaFoldDB" id="T1JKX1"/>
<dbReference type="Pfam" id="PF04130">
    <property type="entry name" value="GCP_C_terminal"/>
    <property type="match status" value="1"/>
</dbReference>
<dbReference type="EMBL" id="JH432085">
    <property type="status" value="NOT_ANNOTATED_CDS"/>
    <property type="molecule type" value="Genomic_DNA"/>
</dbReference>
<dbReference type="PhylomeDB" id="T1JKX1"/>
<dbReference type="InterPro" id="IPR042241">
    <property type="entry name" value="GCP_C_sf"/>
</dbReference>
<evidence type="ECO:0000256" key="4">
    <source>
        <dbReference type="ARBA" id="ARBA00023212"/>
    </source>
</evidence>
<dbReference type="GO" id="GO:0051011">
    <property type="term" value="F:microtubule minus-end binding"/>
    <property type="evidence" value="ECO:0007669"/>
    <property type="project" value="TreeGrafter"/>
</dbReference>
<dbReference type="eggNOG" id="KOG4344">
    <property type="taxonomic scope" value="Eukaryota"/>
</dbReference>
<evidence type="ECO:0000313" key="9">
    <source>
        <dbReference type="EnsemblMetazoa" id="SMAR014501-PA"/>
    </source>
</evidence>
<dbReference type="OMA" id="RTNQFEV"/>
<comment type="subcellular location">
    <subcellularLocation>
        <location evidence="5">Cytoplasm</location>
        <location evidence="5">Cytoskeleton</location>
        <location evidence="5">Microtubule organizing center</location>
    </subcellularLocation>
</comment>
<dbReference type="GO" id="GO:0005874">
    <property type="term" value="C:microtubule"/>
    <property type="evidence" value="ECO:0007669"/>
    <property type="project" value="UniProtKB-KW"/>
</dbReference>
<feature type="domain" description="Gamma tubulin complex component C-terminal" evidence="7">
    <location>
        <begin position="643"/>
        <end position="898"/>
    </location>
</feature>
<keyword evidence="10" id="KW-1185">Reference proteome</keyword>
<dbReference type="GO" id="GO:0000922">
    <property type="term" value="C:spindle pole"/>
    <property type="evidence" value="ECO:0007669"/>
    <property type="project" value="InterPro"/>
</dbReference>
<dbReference type="PANTHER" id="PTHR19302:SF33">
    <property type="entry name" value="GAMMA-TUBULIN COMPLEX COMPONENT 5"/>
    <property type="match status" value="1"/>
</dbReference>
<keyword evidence="3 5" id="KW-0493">Microtubule</keyword>
<dbReference type="InterPro" id="IPR059169">
    <property type="entry name" value="GCP5_N_ext"/>
</dbReference>
<dbReference type="InterPro" id="IPR041470">
    <property type="entry name" value="GCP_N"/>
</dbReference>
<dbReference type="Proteomes" id="UP000014500">
    <property type="component" value="Unassembled WGS sequence"/>
</dbReference>
<dbReference type="GO" id="GO:0000930">
    <property type="term" value="C:gamma-tubulin complex"/>
    <property type="evidence" value="ECO:0007669"/>
    <property type="project" value="TreeGrafter"/>
</dbReference>
<sequence length="933" mass="108202">MAPARQRFEKLSSELIQRLTGFEREDANFGLCIDYVLSSFHYHHFLDVNSCQLRATIQGLCDKFTIHSQKEKAVAFLSLTRQFLDSEVFKTHSQLDVQYSILSLLVYLTNCPTTELNYLAPQTRRLQAENEREKSDWAQILGENDVVEQFSSDEFSDWTDSDEERVPSQQQTRQQRQQQLPATANAAVKTSKKKAFANEEVYPQLGRAWLKENVMPSYWAGAHVIREPMREHECNRLNRQWEAYLEESGIILSKSYGSVLTETQIIREVLWLLQGSGCVLHDRVCLSHLTSKSLESMLSEFARYGAIVSKLGRFVDDTCGLDESETRCQTLEAYATAISHFLTDLKGKIIAIEKRVSEQNSIYTLAHVLADLSGNFAELEFIDGLHVEGVEPRRGHSWQRAAKLLNALYERTMDVERLGFGNNRTLDLFLSLFLETFRPFVNMMDVWIREGMLEDRHDEFIFHRHADVDEGDEEFWNGAITIREEILSLADETRQQLFKAGKSMQLLNRLGKTEMATCGDGRCGLYDEFLQRLELELRNEQSASTRAGSEAACDDTRGDRMMEQLRSIGEYDPLLMMNFRRMRRASPRAAAVDSSQKYSTPLKAPFRCPLNRGIENALSHLIYKKYVHNCSALIGVLKRDYRLLTYLDIMRKFFLMEAGDIMFNFYSEVFDLIKNGGRWQDEVLLTITLQDAIAAHYPHHSGCMSVMIDETASLHLHQPIELVSSIRPNCKIPWPVNMVVTNRMQRTYNQIFTFLLQIKWAKYSLDELRFQNLEKSRCSLMRSRSDLTRRSLAPRIYSLRMRLLHFVNNIHTYVMTQSLHTTGVELEQRLNCVFDLEEVVTAHSEYVDRLYHSCLLDDRMSLVRQAIVWVLNLAVNFRSKWDSGVDRCSEKDIREMEEELAKCCKFLKSFHGNTMRCGSFVEWLYNFVLQDWA</sequence>
<reference evidence="10" key="1">
    <citation type="submission" date="2011-05" db="EMBL/GenBank/DDBJ databases">
        <authorList>
            <person name="Richards S.R."/>
            <person name="Qu J."/>
            <person name="Jiang H."/>
            <person name="Jhangiani S.N."/>
            <person name="Agravi P."/>
            <person name="Goodspeed R."/>
            <person name="Gross S."/>
            <person name="Mandapat C."/>
            <person name="Jackson L."/>
            <person name="Mathew T."/>
            <person name="Pu L."/>
            <person name="Thornton R."/>
            <person name="Saada N."/>
            <person name="Wilczek-Boney K.B."/>
            <person name="Lee S."/>
            <person name="Kovar C."/>
            <person name="Wu Y."/>
            <person name="Scherer S.E."/>
            <person name="Worley K.C."/>
            <person name="Muzny D.M."/>
            <person name="Gibbs R."/>
        </authorList>
    </citation>
    <scope>NUCLEOTIDE SEQUENCE</scope>
    <source>
        <strain evidence="10">Brora</strain>
    </source>
</reference>
<dbReference type="PANTHER" id="PTHR19302">
    <property type="entry name" value="GAMMA TUBULIN COMPLEX PROTEIN"/>
    <property type="match status" value="1"/>
</dbReference>
<dbReference type="InterPro" id="IPR007259">
    <property type="entry name" value="GCP"/>
</dbReference>
<feature type="region of interest" description="Disordered" evidence="6">
    <location>
        <begin position="156"/>
        <end position="180"/>
    </location>
</feature>
<reference evidence="9" key="2">
    <citation type="submission" date="2015-02" db="UniProtKB">
        <authorList>
            <consortium name="EnsemblMetazoa"/>
        </authorList>
    </citation>
    <scope>IDENTIFICATION</scope>
</reference>
<dbReference type="GO" id="GO:0043015">
    <property type="term" value="F:gamma-tubulin binding"/>
    <property type="evidence" value="ECO:0007669"/>
    <property type="project" value="InterPro"/>
</dbReference>
<dbReference type="EnsemblMetazoa" id="SMAR014501-RA">
    <property type="protein sequence ID" value="SMAR014501-PA"/>
    <property type="gene ID" value="SMAR014501"/>
</dbReference>
<evidence type="ECO:0000256" key="6">
    <source>
        <dbReference type="SAM" id="MobiDB-lite"/>
    </source>
</evidence>
<feature type="compositionally biased region" description="Low complexity" evidence="6">
    <location>
        <begin position="169"/>
        <end position="179"/>
    </location>
</feature>
<dbReference type="GO" id="GO:0051225">
    <property type="term" value="P:spindle assembly"/>
    <property type="evidence" value="ECO:0007669"/>
    <property type="project" value="TreeGrafter"/>
</dbReference>
<keyword evidence="2 5" id="KW-0963">Cytoplasm</keyword>
<evidence type="ECO:0000256" key="2">
    <source>
        <dbReference type="ARBA" id="ARBA00022490"/>
    </source>
</evidence>
<dbReference type="Gene3D" id="1.20.120.1900">
    <property type="entry name" value="Gamma-tubulin complex, C-terminal domain"/>
    <property type="match status" value="1"/>
</dbReference>
<evidence type="ECO:0000256" key="3">
    <source>
        <dbReference type="ARBA" id="ARBA00022701"/>
    </source>
</evidence>
<organism evidence="9 10">
    <name type="scientific">Strigamia maritima</name>
    <name type="common">European centipede</name>
    <name type="synonym">Geophilus maritimus</name>
    <dbReference type="NCBI Taxonomy" id="126957"/>
    <lineage>
        <taxon>Eukaryota</taxon>
        <taxon>Metazoa</taxon>
        <taxon>Ecdysozoa</taxon>
        <taxon>Arthropoda</taxon>
        <taxon>Myriapoda</taxon>
        <taxon>Chilopoda</taxon>
        <taxon>Pleurostigmophora</taxon>
        <taxon>Geophilomorpha</taxon>
        <taxon>Linotaeniidae</taxon>
        <taxon>Strigamia</taxon>
    </lineage>
</organism>
<feature type="domain" description="Gamma tubulin complex component protein N-terminal" evidence="8">
    <location>
        <begin position="283"/>
        <end position="531"/>
    </location>
</feature>
<accession>T1JKX1</accession>
<keyword evidence="4 5" id="KW-0206">Cytoskeleton</keyword>
<dbReference type="HOGENOM" id="CLU_011574_0_0_1"/>
<dbReference type="GO" id="GO:0000278">
    <property type="term" value="P:mitotic cell cycle"/>
    <property type="evidence" value="ECO:0007669"/>
    <property type="project" value="TreeGrafter"/>
</dbReference>
<dbReference type="InterPro" id="IPR040457">
    <property type="entry name" value="GCP_C"/>
</dbReference>
<evidence type="ECO:0000256" key="1">
    <source>
        <dbReference type="ARBA" id="ARBA00010337"/>
    </source>
</evidence>